<feature type="chain" id="PRO_5021467880" description="EGF-like domain-containing protein" evidence="2">
    <location>
        <begin position="24"/>
        <end position="79"/>
    </location>
</feature>
<keyword evidence="5" id="KW-1185">Reference proteome</keyword>
<dbReference type="CDD" id="cd00054">
    <property type="entry name" value="EGF_CA"/>
    <property type="match status" value="1"/>
</dbReference>
<dbReference type="PROSITE" id="PS01186">
    <property type="entry name" value="EGF_2"/>
    <property type="match status" value="1"/>
</dbReference>
<feature type="signal peptide" evidence="2">
    <location>
        <begin position="1"/>
        <end position="23"/>
    </location>
</feature>
<feature type="non-terminal residue" evidence="4">
    <location>
        <position position="79"/>
    </location>
</feature>
<dbReference type="OrthoDB" id="283575at2759"/>
<keyword evidence="2" id="KW-0732">Signal</keyword>
<feature type="domain" description="EGF-like" evidence="3">
    <location>
        <begin position="42"/>
        <end position="78"/>
    </location>
</feature>
<proteinExistence type="predicted"/>
<evidence type="ECO:0000313" key="5">
    <source>
        <dbReference type="Proteomes" id="UP000499080"/>
    </source>
</evidence>
<dbReference type="Gene3D" id="2.10.25.10">
    <property type="entry name" value="Laminin"/>
    <property type="match status" value="1"/>
</dbReference>
<evidence type="ECO:0000256" key="2">
    <source>
        <dbReference type="SAM" id="SignalP"/>
    </source>
</evidence>
<dbReference type="PROSITE" id="PS00022">
    <property type="entry name" value="EGF_1"/>
    <property type="match status" value="1"/>
</dbReference>
<comment type="caution">
    <text evidence="4">The sequence shown here is derived from an EMBL/GenBank/DDBJ whole genome shotgun (WGS) entry which is preliminary data.</text>
</comment>
<accession>A0A4Y2M0K8</accession>
<feature type="disulfide bond" evidence="1">
    <location>
        <begin position="68"/>
        <end position="77"/>
    </location>
</feature>
<dbReference type="SUPFAM" id="SSF57196">
    <property type="entry name" value="EGF/Laminin"/>
    <property type="match status" value="1"/>
</dbReference>
<dbReference type="InterPro" id="IPR000742">
    <property type="entry name" value="EGF"/>
</dbReference>
<reference evidence="4 5" key="1">
    <citation type="journal article" date="2019" name="Sci. Rep.">
        <title>Orb-weaving spider Araneus ventricosus genome elucidates the spidroin gene catalogue.</title>
        <authorList>
            <person name="Kono N."/>
            <person name="Nakamura H."/>
            <person name="Ohtoshi R."/>
            <person name="Moran D.A.P."/>
            <person name="Shinohara A."/>
            <person name="Yoshida Y."/>
            <person name="Fujiwara M."/>
            <person name="Mori M."/>
            <person name="Tomita M."/>
            <person name="Arakawa K."/>
        </authorList>
    </citation>
    <scope>NUCLEOTIDE SEQUENCE [LARGE SCALE GENOMIC DNA]</scope>
</reference>
<dbReference type="SMART" id="SM00181">
    <property type="entry name" value="EGF"/>
    <property type="match status" value="1"/>
</dbReference>
<keyword evidence="1" id="KW-0245">EGF-like domain</keyword>
<dbReference type="Pfam" id="PF00008">
    <property type="entry name" value="EGF"/>
    <property type="match status" value="1"/>
</dbReference>
<gene>
    <name evidence="4" type="ORF">AVEN_31019_1</name>
</gene>
<evidence type="ECO:0000259" key="3">
    <source>
        <dbReference type="PROSITE" id="PS50026"/>
    </source>
</evidence>
<dbReference type="PROSITE" id="PS50026">
    <property type="entry name" value="EGF_3"/>
    <property type="match status" value="1"/>
</dbReference>
<dbReference type="Proteomes" id="UP000499080">
    <property type="component" value="Unassembled WGS sequence"/>
</dbReference>
<protein>
    <recommendedName>
        <fullName evidence="3">EGF-like domain-containing protein</fullName>
    </recommendedName>
</protein>
<dbReference type="EMBL" id="BGPR01006469">
    <property type="protein sequence ID" value="GBN19237.1"/>
    <property type="molecule type" value="Genomic_DNA"/>
</dbReference>
<organism evidence="4 5">
    <name type="scientific">Araneus ventricosus</name>
    <name type="common">Orbweaver spider</name>
    <name type="synonym">Epeira ventricosa</name>
    <dbReference type="NCBI Taxonomy" id="182803"/>
    <lineage>
        <taxon>Eukaryota</taxon>
        <taxon>Metazoa</taxon>
        <taxon>Ecdysozoa</taxon>
        <taxon>Arthropoda</taxon>
        <taxon>Chelicerata</taxon>
        <taxon>Arachnida</taxon>
        <taxon>Araneae</taxon>
        <taxon>Araneomorphae</taxon>
        <taxon>Entelegynae</taxon>
        <taxon>Araneoidea</taxon>
        <taxon>Araneidae</taxon>
        <taxon>Araneus</taxon>
    </lineage>
</organism>
<evidence type="ECO:0000313" key="4">
    <source>
        <dbReference type="EMBL" id="GBN19237.1"/>
    </source>
</evidence>
<comment type="caution">
    <text evidence="1">Lacks conserved residue(s) required for the propagation of feature annotation.</text>
</comment>
<sequence length="79" mass="8556">MQWVGKVSLVLVLFLSATLHVNCANVLRSEDLKEPNSLLPSKGDPCLSNPCKNDGTCDADGTGFKCKCRAPWKGESCEE</sequence>
<dbReference type="FunFam" id="2.10.25.10:FF:000063">
    <property type="entry name" value="Slit guidance ligand 2"/>
    <property type="match status" value="1"/>
</dbReference>
<keyword evidence="1" id="KW-1015">Disulfide bond</keyword>
<evidence type="ECO:0000256" key="1">
    <source>
        <dbReference type="PROSITE-ProRule" id="PRU00076"/>
    </source>
</evidence>
<dbReference type="AlphaFoldDB" id="A0A4Y2M0K8"/>
<name>A0A4Y2M0K8_ARAVE</name>